<proteinExistence type="predicted"/>
<name>A0ABS5KW43_9ACTN</name>
<dbReference type="EMBL" id="JAAFYZ010000097">
    <property type="protein sequence ID" value="MBS2550263.1"/>
    <property type="molecule type" value="Genomic_DNA"/>
</dbReference>
<reference evidence="2 3" key="1">
    <citation type="submission" date="2020-02" db="EMBL/GenBank/DDBJ databases">
        <title>Acidophilic actinobacteria isolated from forest soil.</title>
        <authorList>
            <person name="Golinska P."/>
        </authorList>
    </citation>
    <scope>NUCLEOTIDE SEQUENCE [LARGE SCALE GENOMIC DNA]</scope>
    <source>
        <strain evidence="2 3">NL8</strain>
    </source>
</reference>
<sequence length="130" mass="13241">MEWLLAMGYGAIGGAVVEVVVSSDRVLAWNAARHKALTQNQSQPAGPGPKLTAYIDPVSDVVAGLTRVLLGAVAGLLFHSQVTGAYAAIVVGCSAPTVLRQLGSARLNPAFELQAGPPPETAAAPQEGQA</sequence>
<dbReference type="Proteomes" id="UP000730482">
    <property type="component" value="Unassembled WGS sequence"/>
</dbReference>
<evidence type="ECO:0000313" key="3">
    <source>
        <dbReference type="Proteomes" id="UP000730482"/>
    </source>
</evidence>
<evidence type="ECO:0000313" key="2">
    <source>
        <dbReference type="EMBL" id="MBS2550263.1"/>
    </source>
</evidence>
<accession>A0ABS5KW43</accession>
<gene>
    <name evidence="2" type="ORF">KGQ19_25680</name>
</gene>
<dbReference type="RefSeq" id="WP_212012687.1">
    <property type="nucleotide sequence ID" value="NZ_JAAFYZ010000097.1"/>
</dbReference>
<organism evidence="2 3">
    <name type="scientific">Catenulispora pinistramenti</name>
    <dbReference type="NCBI Taxonomy" id="2705254"/>
    <lineage>
        <taxon>Bacteria</taxon>
        <taxon>Bacillati</taxon>
        <taxon>Actinomycetota</taxon>
        <taxon>Actinomycetes</taxon>
        <taxon>Catenulisporales</taxon>
        <taxon>Catenulisporaceae</taxon>
        <taxon>Catenulispora</taxon>
    </lineage>
</organism>
<evidence type="ECO:0000256" key="1">
    <source>
        <dbReference type="SAM" id="MobiDB-lite"/>
    </source>
</evidence>
<comment type="caution">
    <text evidence="2">The sequence shown here is derived from an EMBL/GenBank/DDBJ whole genome shotgun (WGS) entry which is preliminary data.</text>
</comment>
<feature type="region of interest" description="Disordered" evidence="1">
    <location>
        <begin position="111"/>
        <end position="130"/>
    </location>
</feature>
<protein>
    <submittedName>
        <fullName evidence="2">Uncharacterized protein</fullName>
    </submittedName>
</protein>
<keyword evidence="3" id="KW-1185">Reference proteome</keyword>